<dbReference type="EMBL" id="UOFF01000343">
    <property type="protein sequence ID" value="VAW57145.1"/>
    <property type="molecule type" value="Genomic_DNA"/>
</dbReference>
<gene>
    <name evidence="1" type="ORF">MNBD_GAMMA07-211</name>
</gene>
<dbReference type="AlphaFoldDB" id="A0A3B0WMI3"/>
<reference evidence="1" key="1">
    <citation type="submission" date="2018-06" db="EMBL/GenBank/DDBJ databases">
        <authorList>
            <person name="Zhirakovskaya E."/>
        </authorList>
    </citation>
    <scope>NUCLEOTIDE SEQUENCE</scope>
</reference>
<protein>
    <submittedName>
        <fullName evidence="1">Tat (Twin-arginine translocation) pathway signal sequence domain protein</fullName>
    </submittedName>
</protein>
<evidence type="ECO:0000313" key="1">
    <source>
        <dbReference type="EMBL" id="VAW57145.1"/>
    </source>
</evidence>
<accession>A0A3B0WMI3</accession>
<dbReference type="InterPro" id="IPR027056">
    <property type="entry name" value="Gluconate_2DH_su3"/>
</dbReference>
<organism evidence="1">
    <name type="scientific">hydrothermal vent metagenome</name>
    <dbReference type="NCBI Taxonomy" id="652676"/>
    <lineage>
        <taxon>unclassified sequences</taxon>
        <taxon>metagenomes</taxon>
        <taxon>ecological metagenomes</taxon>
    </lineage>
</organism>
<proteinExistence type="predicted"/>
<dbReference type="Pfam" id="PF13618">
    <property type="entry name" value="Gluconate_2-dh3"/>
    <property type="match status" value="1"/>
</dbReference>
<sequence length="193" mass="21661">MDRRSFLTASATSVLVFTWPIAFASSAHIWPGKTPPFLHSTTTIDPGLSRRQWKAIVATQEHIFPSDMSAAPPSPGARDVNAKAFLYAVLSDAHRDKEDRERVKSGVIALQKLCVDKYKKSFDQLDATQKETMLRTFENMPGGTSWIMTILGYVFEALLTDPVYGGNPNGIGWQWLEHQPGFPRPSTKDRYFL</sequence>
<name>A0A3B0WMI3_9ZZZZ</name>